<organism evidence="1 2">
    <name type="scientific">Pisolithus microcarpus 441</name>
    <dbReference type="NCBI Taxonomy" id="765257"/>
    <lineage>
        <taxon>Eukaryota</taxon>
        <taxon>Fungi</taxon>
        <taxon>Dikarya</taxon>
        <taxon>Basidiomycota</taxon>
        <taxon>Agaricomycotina</taxon>
        <taxon>Agaricomycetes</taxon>
        <taxon>Agaricomycetidae</taxon>
        <taxon>Boletales</taxon>
        <taxon>Sclerodermatineae</taxon>
        <taxon>Pisolithaceae</taxon>
        <taxon>Pisolithus</taxon>
    </lineage>
</organism>
<evidence type="ECO:0000313" key="2">
    <source>
        <dbReference type="Proteomes" id="UP000054018"/>
    </source>
</evidence>
<proteinExistence type="predicted"/>
<protein>
    <submittedName>
        <fullName evidence="1">Uncharacterized protein</fullName>
    </submittedName>
</protein>
<reference evidence="2" key="2">
    <citation type="submission" date="2015-01" db="EMBL/GenBank/DDBJ databases">
        <title>Evolutionary Origins and Diversification of the Mycorrhizal Mutualists.</title>
        <authorList>
            <consortium name="DOE Joint Genome Institute"/>
            <consortium name="Mycorrhizal Genomics Consortium"/>
            <person name="Kohler A."/>
            <person name="Kuo A."/>
            <person name="Nagy L.G."/>
            <person name="Floudas D."/>
            <person name="Copeland A."/>
            <person name="Barry K.W."/>
            <person name="Cichocki N."/>
            <person name="Veneault-Fourrey C."/>
            <person name="LaButti K."/>
            <person name="Lindquist E.A."/>
            <person name="Lipzen A."/>
            <person name="Lundell T."/>
            <person name="Morin E."/>
            <person name="Murat C."/>
            <person name="Riley R."/>
            <person name="Ohm R."/>
            <person name="Sun H."/>
            <person name="Tunlid A."/>
            <person name="Henrissat B."/>
            <person name="Grigoriev I.V."/>
            <person name="Hibbett D.S."/>
            <person name="Martin F."/>
        </authorList>
    </citation>
    <scope>NUCLEOTIDE SEQUENCE [LARGE SCALE GENOMIC DNA]</scope>
    <source>
        <strain evidence="2">441</strain>
    </source>
</reference>
<dbReference type="AlphaFoldDB" id="A0A0C9ZF46"/>
<evidence type="ECO:0000313" key="1">
    <source>
        <dbReference type="EMBL" id="KIK24539.1"/>
    </source>
</evidence>
<reference evidence="1 2" key="1">
    <citation type="submission" date="2014-04" db="EMBL/GenBank/DDBJ databases">
        <authorList>
            <consortium name="DOE Joint Genome Institute"/>
            <person name="Kuo A."/>
            <person name="Kohler A."/>
            <person name="Costa M.D."/>
            <person name="Nagy L.G."/>
            <person name="Floudas D."/>
            <person name="Copeland A."/>
            <person name="Barry K.W."/>
            <person name="Cichocki N."/>
            <person name="Veneault-Fourrey C."/>
            <person name="LaButti K."/>
            <person name="Lindquist E.A."/>
            <person name="Lipzen A."/>
            <person name="Lundell T."/>
            <person name="Morin E."/>
            <person name="Murat C."/>
            <person name="Sun H."/>
            <person name="Tunlid A."/>
            <person name="Henrissat B."/>
            <person name="Grigoriev I.V."/>
            <person name="Hibbett D.S."/>
            <person name="Martin F."/>
            <person name="Nordberg H.P."/>
            <person name="Cantor M.N."/>
            <person name="Hua S.X."/>
        </authorList>
    </citation>
    <scope>NUCLEOTIDE SEQUENCE [LARGE SCALE GENOMIC DNA]</scope>
    <source>
        <strain evidence="1 2">441</strain>
    </source>
</reference>
<dbReference type="HOGENOM" id="CLU_2441710_0_0_1"/>
<accession>A0A0C9ZF46</accession>
<dbReference type="EMBL" id="KN833715">
    <property type="protein sequence ID" value="KIK24539.1"/>
    <property type="molecule type" value="Genomic_DNA"/>
</dbReference>
<sequence>MALRVISRFQLRLAHTTTLKGCHGLDYPGLLAWGFPTPPSWPALVSVSSPSRQSRGGAVMLLDTWMKNRHSTHVPAIEKLYSARNASCQF</sequence>
<keyword evidence="2" id="KW-1185">Reference proteome</keyword>
<dbReference type="Proteomes" id="UP000054018">
    <property type="component" value="Unassembled WGS sequence"/>
</dbReference>
<name>A0A0C9ZF46_9AGAM</name>
<gene>
    <name evidence="1" type="ORF">PISMIDRAFT_402444</name>
</gene>